<dbReference type="Proteomes" id="UP000037460">
    <property type="component" value="Unassembled WGS sequence"/>
</dbReference>
<comment type="caution">
    <text evidence="4">The sequence shown here is derived from an EMBL/GenBank/DDBJ whole genome shotgun (WGS) entry which is preliminary data.</text>
</comment>
<evidence type="ECO:0000256" key="2">
    <source>
        <dbReference type="SAM" id="MobiDB-lite"/>
    </source>
</evidence>
<name>A0A0M0K260_9EUKA</name>
<feature type="compositionally biased region" description="Pro residues" evidence="2">
    <location>
        <begin position="64"/>
        <end position="77"/>
    </location>
</feature>
<evidence type="ECO:0000259" key="3">
    <source>
        <dbReference type="PROSITE" id="PS50222"/>
    </source>
</evidence>
<feature type="coiled-coil region" evidence="1">
    <location>
        <begin position="328"/>
        <end position="404"/>
    </location>
</feature>
<evidence type="ECO:0000256" key="1">
    <source>
        <dbReference type="SAM" id="Coils"/>
    </source>
</evidence>
<feature type="domain" description="EF-hand" evidence="3">
    <location>
        <begin position="1"/>
        <end position="28"/>
    </location>
</feature>
<feature type="region of interest" description="Disordered" evidence="2">
    <location>
        <begin position="188"/>
        <end position="229"/>
    </location>
</feature>
<dbReference type="GO" id="GO:0005509">
    <property type="term" value="F:calcium ion binding"/>
    <property type="evidence" value="ECO:0007669"/>
    <property type="project" value="InterPro"/>
</dbReference>
<dbReference type="PROSITE" id="PS50222">
    <property type="entry name" value="EF_HAND_2"/>
    <property type="match status" value="1"/>
</dbReference>
<keyword evidence="1" id="KW-0175">Coiled coil</keyword>
<evidence type="ECO:0000313" key="4">
    <source>
        <dbReference type="EMBL" id="KOO32910.1"/>
    </source>
</evidence>
<feature type="compositionally biased region" description="Low complexity" evidence="2">
    <location>
        <begin position="35"/>
        <end position="44"/>
    </location>
</feature>
<gene>
    <name evidence="4" type="ORF">Ctob_014160</name>
</gene>
<protein>
    <recommendedName>
        <fullName evidence="3">EF-hand domain-containing protein</fullName>
    </recommendedName>
</protein>
<keyword evidence="5" id="KW-1185">Reference proteome</keyword>
<feature type="compositionally biased region" description="Low complexity" evidence="2">
    <location>
        <begin position="193"/>
        <end position="205"/>
    </location>
</feature>
<sequence length="492" mass="52969">MLQTYNKTGSGKLSLDEFTALIEGLDAFENEEAADTAAGAAPAPSDEPPKPEVPPARDPHDPPLKPPPIIVGGPPGPLPVPEGFRYVTALGVGYGQHHKPRGSTPRSRIEPGRTRSAEGLLRGSVVPSSGREYTDGPYYKPVNLPHSSRPPAGRTVSPPPTGRTEDKQPPMSQTTKQLIADGIVPAAGRTVSPPQAAKPAASPPEATKRTVSPPPVTGRTSPPAADPELTAGVFGGVNVFRPSGALGSGGGAFGAPAKEVESLTMHENEQGVLSLLAQYAGGKTLHPSQQWIVRAMRALELRYQAAGRAEAVQRFNLEVHAQQLAYDLNAHRNALHLAQSARKQAEEDAVRAAEAVKFEQEANGALREHIDALQRERDALAAQLERSRSELRENHREREGMQRRWEQANHEAKSWAQRAYEAQSESRLAIADANVARDAAQAMQRSMLTAQEYRLAEEAGYQMQTIIQLAPSKPILTSVYGQPQQVDAFVPM</sequence>
<feature type="compositionally biased region" description="Basic and acidic residues" evidence="2">
    <location>
        <begin position="107"/>
        <end position="116"/>
    </location>
</feature>
<reference evidence="5" key="1">
    <citation type="journal article" date="2015" name="PLoS Genet.">
        <title>Genome Sequence and Transcriptome Analyses of Chrysochromulina tobin: Metabolic Tools for Enhanced Algal Fitness in the Prominent Order Prymnesiales (Haptophyceae).</title>
        <authorList>
            <person name="Hovde B.T."/>
            <person name="Deodato C.R."/>
            <person name="Hunsperger H.M."/>
            <person name="Ryken S.A."/>
            <person name="Yost W."/>
            <person name="Jha R.K."/>
            <person name="Patterson J."/>
            <person name="Monnat R.J. Jr."/>
            <person name="Barlow S.B."/>
            <person name="Starkenburg S.R."/>
            <person name="Cattolico R.A."/>
        </authorList>
    </citation>
    <scope>NUCLEOTIDE SEQUENCE</scope>
    <source>
        <strain evidence="5">CCMP291</strain>
    </source>
</reference>
<dbReference type="InterPro" id="IPR002048">
    <property type="entry name" value="EF_hand_dom"/>
</dbReference>
<accession>A0A0M0K260</accession>
<feature type="region of interest" description="Disordered" evidence="2">
    <location>
        <begin position="32"/>
        <end position="77"/>
    </location>
</feature>
<organism evidence="4 5">
    <name type="scientific">Chrysochromulina tobinii</name>
    <dbReference type="NCBI Taxonomy" id="1460289"/>
    <lineage>
        <taxon>Eukaryota</taxon>
        <taxon>Haptista</taxon>
        <taxon>Haptophyta</taxon>
        <taxon>Prymnesiophyceae</taxon>
        <taxon>Prymnesiales</taxon>
        <taxon>Chrysochromulinaceae</taxon>
        <taxon>Chrysochromulina</taxon>
    </lineage>
</organism>
<feature type="compositionally biased region" description="Basic and acidic residues" evidence="2">
    <location>
        <begin position="47"/>
        <end position="63"/>
    </location>
</feature>
<evidence type="ECO:0000313" key="5">
    <source>
        <dbReference type="Proteomes" id="UP000037460"/>
    </source>
</evidence>
<proteinExistence type="predicted"/>
<feature type="region of interest" description="Disordered" evidence="2">
    <location>
        <begin position="94"/>
        <end position="173"/>
    </location>
</feature>
<dbReference type="AlphaFoldDB" id="A0A0M0K260"/>
<dbReference type="EMBL" id="JWZX01001652">
    <property type="protein sequence ID" value="KOO32910.1"/>
    <property type="molecule type" value="Genomic_DNA"/>
</dbReference>